<evidence type="ECO:0000313" key="12">
    <source>
        <dbReference type="Proteomes" id="UP001153069"/>
    </source>
</evidence>
<feature type="transmembrane region" description="Helical" evidence="10">
    <location>
        <begin position="321"/>
        <end position="343"/>
    </location>
</feature>
<dbReference type="Pfam" id="PF07787">
    <property type="entry name" value="TMEM43"/>
    <property type="match status" value="1"/>
</dbReference>
<comment type="similarity">
    <text evidence="4">Belongs to the TMEM43 family.</text>
</comment>
<evidence type="ECO:0000256" key="2">
    <source>
        <dbReference type="ARBA" id="ARBA00004259"/>
    </source>
</evidence>
<evidence type="ECO:0000256" key="10">
    <source>
        <dbReference type="SAM" id="Phobius"/>
    </source>
</evidence>
<sequence length="455" mass="50056">MSDDSDYVIDGDDGNTFTETTYSSYGGRLCNSLKGLCLGPLLILLSVVLLIWNEGNAVTSHRAFAKASRLVVELDGSSSSSSNEDMLVHTSGTAETQDQLVDQDFGVVPTSNVLKLQRQVEQFQWVEHQETHTRKHHGGSSTRHTTYRYYQEWRDYPVDSGMFHSSSSHENPGYFEYQSQDYVADPVTLLVGEQQQQYTLSSSVLDKINWFTTVSESSLSVDNIQVEDAKETAQVISGGYYIPSNQNYDSASYSSPSIGDYRITFSEIQPQTISIVAKQEDDETLSEYFINERTILLVEQGSVSAAEMFRHAQASVTLQAWIIRSLGMSLMFFGFLLGSSWISTLADVFPPLGDFVGTTMACASFIVALGLSSTIIALSWIAYRPLYAIPILLGVIAMAGIVIVRRRKAKQQYENGTTATVFPPLTVLGTASAPTTSAPFGKPSEQLPIVHGEPV</sequence>
<evidence type="ECO:0000256" key="5">
    <source>
        <dbReference type="ARBA" id="ARBA00022692"/>
    </source>
</evidence>
<name>A0A9N8E510_9STRA</name>
<dbReference type="AlphaFoldDB" id="A0A9N8E510"/>
<dbReference type="PANTHER" id="PTHR13416:SF2">
    <property type="entry name" value="TRANSMEMBRANE PROTEIN 43"/>
    <property type="match status" value="1"/>
</dbReference>
<keyword evidence="9" id="KW-0539">Nucleus</keyword>
<dbReference type="OrthoDB" id="410725at2759"/>
<evidence type="ECO:0000256" key="8">
    <source>
        <dbReference type="ARBA" id="ARBA00023136"/>
    </source>
</evidence>
<keyword evidence="8 10" id="KW-0472">Membrane</keyword>
<proteinExistence type="inferred from homology"/>
<dbReference type="GO" id="GO:0006629">
    <property type="term" value="P:lipid metabolic process"/>
    <property type="evidence" value="ECO:0007669"/>
    <property type="project" value="TreeGrafter"/>
</dbReference>
<dbReference type="GO" id="GO:0005789">
    <property type="term" value="C:endoplasmic reticulum membrane"/>
    <property type="evidence" value="ECO:0007669"/>
    <property type="project" value="UniProtKB-SubCell"/>
</dbReference>
<accession>A0A9N8E510</accession>
<keyword evidence="6" id="KW-0256">Endoplasmic reticulum</keyword>
<evidence type="ECO:0000256" key="1">
    <source>
        <dbReference type="ARBA" id="ARBA00004127"/>
    </source>
</evidence>
<keyword evidence="7 10" id="KW-1133">Transmembrane helix</keyword>
<feature type="transmembrane region" description="Helical" evidence="10">
    <location>
        <begin position="387"/>
        <end position="404"/>
    </location>
</feature>
<evidence type="ECO:0000256" key="4">
    <source>
        <dbReference type="ARBA" id="ARBA00006627"/>
    </source>
</evidence>
<dbReference type="GO" id="GO:0071763">
    <property type="term" value="P:nuclear membrane organization"/>
    <property type="evidence" value="ECO:0007669"/>
    <property type="project" value="TreeGrafter"/>
</dbReference>
<evidence type="ECO:0000256" key="6">
    <source>
        <dbReference type="ARBA" id="ARBA00022824"/>
    </source>
</evidence>
<feature type="transmembrane region" description="Helical" evidence="10">
    <location>
        <begin position="33"/>
        <end position="52"/>
    </location>
</feature>
<dbReference type="PANTHER" id="PTHR13416">
    <property type="match status" value="1"/>
</dbReference>
<organism evidence="11 12">
    <name type="scientific">Seminavis robusta</name>
    <dbReference type="NCBI Taxonomy" id="568900"/>
    <lineage>
        <taxon>Eukaryota</taxon>
        <taxon>Sar</taxon>
        <taxon>Stramenopiles</taxon>
        <taxon>Ochrophyta</taxon>
        <taxon>Bacillariophyta</taxon>
        <taxon>Bacillariophyceae</taxon>
        <taxon>Bacillariophycidae</taxon>
        <taxon>Naviculales</taxon>
        <taxon>Naviculaceae</taxon>
        <taxon>Seminavis</taxon>
    </lineage>
</organism>
<comment type="caution">
    <text evidence="11">The sequence shown here is derived from an EMBL/GenBank/DDBJ whole genome shotgun (WGS) entry which is preliminary data.</text>
</comment>
<keyword evidence="12" id="KW-1185">Reference proteome</keyword>
<dbReference type="InterPro" id="IPR012430">
    <property type="entry name" value="TMEM43_fam"/>
</dbReference>
<comment type="subcellular location">
    <subcellularLocation>
        <location evidence="1">Endomembrane system</location>
        <topology evidence="1">Multi-pass membrane protein</topology>
    </subcellularLocation>
    <subcellularLocation>
        <location evidence="3">Endoplasmic reticulum membrane</location>
    </subcellularLocation>
    <subcellularLocation>
        <location evidence="2">Nucleus envelope</location>
    </subcellularLocation>
</comment>
<evidence type="ECO:0000256" key="7">
    <source>
        <dbReference type="ARBA" id="ARBA00022989"/>
    </source>
</evidence>
<gene>
    <name evidence="11" type="ORF">SEMRO_549_G164510.1</name>
</gene>
<dbReference type="GO" id="GO:0005637">
    <property type="term" value="C:nuclear inner membrane"/>
    <property type="evidence" value="ECO:0007669"/>
    <property type="project" value="TreeGrafter"/>
</dbReference>
<dbReference type="Proteomes" id="UP001153069">
    <property type="component" value="Unassembled WGS sequence"/>
</dbReference>
<evidence type="ECO:0000256" key="9">
    <source>
        <dbReference type="ARBA" id="ARBA00023242"/>
    </source>
</evidence>
<reference evidence="11" key="1">
    <citation type="submission" date="2020-06" db="EMBL/GenBank/DDBJ databases">
        <authorList>
            <consortium name="Plant Systems Biology data submission"/>
        </authorList>
    </citation>
    <scope>NUCLEOTIDE SEQUENCE</scope>
    <source>
        <strain evidence="11">D6</strain>
    </source>
</reference>
<feature type="transmembrane region" description="Helical" evidence="10">
    <location>
        <begin position="355"/>
        <end position="381"/>
    </location>
</feature>
<protein>
    <submittedName>
        <fullName evidence="11">Transmembrane protein 43</fullName>
    </submittedName>
</protein>
<dbReference type="EMBL" id="CAICTM010000548">
    <property type="protein sequence ID" value="CAB9512671.1"/>
    <property type="molecule type" value="Genomic_DNA"/>
</dbReference>
<evidence type="ECO:0000256" key="3">
    <source>
        <dbReference type="ARBA" id="ARBA00004586"/>
    </source>
</evidence>
<keyword evidence="5 10" id="KW-0812">Transmembrane</keyword>
<evidence type="ECO:0000313" key="11">
    <source>
        <dbReference type="EMBL" id="CAB9512671.1"/>
    </source>
</evidence>